<evidence type="ECO:0000313" key="2">
    <source>
        <dbReference type="Proteomes" id="UP000269374"/>
    </source>
</evidence>
<dbReference type="InterPro" id="IPR021690">
    <property type="entry name" value="DUF3272"/>
</dbReference>
<dbReference type="Pfam" id="PF11676">
    <property type="entry name" value="DUF3272"/>
    <property type="match status" value="1"/>
</dbReference>
<dbReference type="RefSeq" id="WP_120771081.1">
    <property type="nucleotide sequence ID" value="NZ_CP032627.1"/>
</dbReference>
<dbReference type="KEGG" id="lact:D7I46_00440"/>
<dbReference type="Proteomes" id="UP000269374">
    <property type="component" value="Chromosome"/>
</dbReference>
<gene>
    <name evidence="1" type="ORF">D7I46_00440</name>
</gene>
<sequence length="58" mass="7138">MPKQRFYSFMIGTVVEAWIFSWTFMTRSWFFATFFGVLLIRRLTIAYKLDKVIREMMK</sequence>
<protein>
    <submittedName>
        <fullName evidence="1">DUF3272 family protein</fullName>
    </submittedName>
</protein>
<proteinExistence type="predicted"/>
<dbReference type="AlphaFoldDB" id="A0A387BCG6"/>
<keyword evidence="2" id="KW-1185">Reference proteome</keyword>
<evidence type="ECO:0000313" key="1">
    <source>
        <dbReference type="EMBL" id="AYF99691.1"/>
    </source>
</evidence>
<accession>A0A387BCG6</accession>
<organism evidence="1 2">
    <name type="scientific">Lactococcus allomyrinae</name>
    <dbReference type="NCBI Taxonomy" id="2419773"/>
    <lineage>
        <taxon>Bacteria</taxon>
        <taxon>Bacillati</taxon>
        <taxon>Bacillota</taxon>
        <taxon>Bacilli</taxon>
        <taxon>Lactobacillales</taxon>
        <taxon>Streptococcaceae</taxon>
        <taxon>Lactococcus</taxon>
    </lineage>
</organism>
<name>A0A387BCG6_9LACT</name>
<dbReference type="OrthoDB" id="2224564at2"/>
<dbReference type="EMBL" id="CP032627">
    <property type="protein sequence ID" value="AYF99691.1"/>
    <property type="molecule type" value="Genomic_DNA"/>
</dbReference>
<reference evidence="1 2" key="1">
    <citation type="submission" date="2018-09" db="EMBL/GenBank/DDBJ databases">
        <title>Genome sequencing of strain 1JSPR-7.</title>
        <authorList>
            <person name="Heo J."/>
            <person name="Kim S.-J."/>
            <person name="Kwon S.-W."/>
        </authorList>
    </citation>
    <scope>NUCLEOTIDE SEQUENCE [LARGE SCALE GENOMIC DNA]</scope>
    <source>
        <strain evidence="1 2">1JSPR-7</strain>
    </source>
</reference>